<dbReference type="AlphaFoldDB" id="A0A3B3TBP2"/>
<dbReference type="GeneTree" id="ENSGT01120000272721"/>
<reference evidence="13" key="2">
    <citation type="submission" date="2025-09" db="UniProtKB">
        <authorList>
            <consortium name="Ensembl"/>
        </authorList>
    </citation>
    <scope>IDENTIFICATION</scope>
</reference>
<keyword evidence="6" id="KW-0640">Prion</keyword>
<organism evidence="13 14">
    <name type="scientific">Paramormyrops kingsleyae</name>
    <dbReference type="NCBI Taxonomy" id="1676925"/>
    <lineage>
        <taxon>Eukaryota</taxon>
        <taxon>Metazoa</taxon>
        <taxon>Chordata</taxon>
        <taxon>Craniata</taxon>
        <taxon>Vertebrata</taxon>
        <taxon>Euteleostomi</taxon>
        <taxon>Actinopterygii</taxon>
        <taxon>Neopterygii</taxon>
        <taxon>Teleostei</taxon>
        <taxon>Osteoglossocephala</taxon>
        <taxon>Osteoglossomorpha</taxon>
        <taxon>Osteoglossiformes</taxon>
        <taxon>Mormyridae</taxon>
        <taxon>Paramormyrops</taxon>
    </lineage>
</organism>
<dbReference type="Proteomes" id="UP000261540">
    <property type="component" value="Unplaced"/>
</dbReference>
<protein>
    <recommendedName>
        <fullName evidence="3">Shadow of prion protein</fullName>
    </recommendedName>
</protein>
<keyword evidence="5" id="KW-0336">GPI-anchor</keyword>
<keyword evidence="10" id="KW-0325">Glycoprotein</keyword>
<evidence type="ECO:0000256" key="3">
    <source>
        <dbReference type="ARBA" id="ARBA00014397"/>
    </source>
</evidence>
<evidence type="ECO:0000256" key="2">
    <source>
        <dbReference type="ARBA" id="ARBA00008311"/>
    </source>
</evidence>
<evidence type="ECO:0000256" key="8">
    <source>
        <dbReference type="ARBA" id="ARBA00023087"/>
    </source>
</evidence>
<evidence type="ECO:0000256" key="4">
    <source>
        <dbReference type="ARBA" id="ARBA00022475"/>
    </source>
</evidence>
<dbReference type="GO" id="GO:0005886">
    <property type="term" value="C:plasma membrane"/>
    <property type="evidence" value="ECO:0007669"/>
    <property type="project" value="UniProtKB-SubCell"/>
</dbReference>
<proteinExistence type="inferred from homology"/>
<accession>A0A3B3TBP2</accession>
<dbReference type="Ensembl" id="ENSPKIT00000021197.1">
    <property type="protein sequence ID" value="ENSPKIP00000040179.1"/>
    <property type="gene ID" value="ENSPKIG00000017248.1"/>
</dbReference>
<keyword evidence="11" id="KW-0449">Lipoprotein</keyword>
<evidence type="ECO:0000256" key="12">
    <source>
        <dbReference type="SAM" id="SignalP"/>
    </source>
</evidence>
<evidence type="ECO:0000256" key="11">
    <source>
        <dbReference type="ARBA" id="ARBA00023288"/>
    </source>
</evidence>
<reference evidence="13" key="1">
    <citation type="submission" date="2025-08" db="UniProtKB">
        <authorList>
            <consortium name="Ensembl"/>
        </authorList>
    </citation>
    <scope>IDENTIFICATION</scope>
</reference>
<evidence type="ECO:0000256" key="1">
    <source>
        <dbReference type="ARBA" id="ARBA00004609"/>
    </source>
</evidence>
<keyword evidence="7 12" id="KW-0732">Signal</keyword>
<sequence>MNRAVATCWTLILLSAFLCDTVVSKGGRGGARGAARGSARGSRTRARFTGRYSSSQARVAAAAAAGAAVGLAAGGWYASSQVRPYDSSESLTGDDQYGNWTNSDFYSARTSASLKVLLSNTAPHTLMAVVIMKR</sequence>
<evidence type="ECO:0000256" key="7">
    <source>
        <dbReference type="ARBA" id="ARBA00022729"/>
    </source>
</evidence>
<keyword evidence="9" id="KW-0472">Membrane</keyword>
<dbReference type="PANTHER" id="PTHR28552">
    <property type="entry name" value="SHADOW OF PRION PROTEIN"/>
    <property type="match status" value="1"/>
</dbReference>
<evidence type="ECO:0000256" key="5">
    <source>
        <dbReference type="ARBA" id="ARBA00022622"/>
    </source>
</evidence>
<dbReference type="InterPro" id="IPR029238">
    <property type="entry name" value="Shadoo"/>
</dbReference>
<evidence type="ECO:0000313" key="14">
    <source>
        <dbReference type="Proteomes" id="UP000261540"/>
    </source>
</evidence>
<keyword evidence="4" id="KW-1003">Cell membrane</keyword>
<keyword evidence="8" id="KW-0034">Amyloid</keyword>
<evidence type="ECO:0000256" key="6">
    <source>
        <dbReference type="ARBA" id="ARBA00022678"/>
    </source>
</evidence>
<dbReference type="PANTHER" id="PTHR28552:SF1">
    <property type="entry name" value="SHADOW OF PRION PROTEIN"/>
    <property type="match status" value="1"/>
</dbReference>
<comment type="similarity">
    <text evidence="2">Belongs to the SPRN family.</text>
</comment>
<comment type="subcellular location">
    <subcellularLocation>
        <location evidence="1">Cell membrane</location>
        <topology evidence="1">Lipid-anchor</topology>
        <topology evidence="1">GPI-anchor</topology>
    </subcellularLocation>
</comment>
<dbReference type="Pfam" id="PF14999">
    <property type="entry name" value="Shadoo"/>
    <property type="match status" value="1"/>
</dbReference>
<evidence type="ECO:0000313" key="13">
    <source>
        <dbReference type="Ensembl" id="ENSPKIP00000040179.1"/>
    </source>
</evidence>
<name>A0A3B3TBP2_9TELE</name>
<keyword evidence="14" id="KW-1185">Reference proteome</keyword>
<dbReference type="GO" id="GO:0098552">
    <property type="term" value="C:side of membrane"/>
    <property type="evidence" value="ECO:0007669"/>
    <property type="project" value="UniProtKB-KW"/>
</dbReference>
<evidence type="ECO:0000256" key="10">
    <source>
        <dbReference type="ARBA" id="ARBA00023180"/>
    </source>
</evidence>
<evidence type="ECO:0000256" key="9">
    <source>
        <dbReference type="ARBA" id="ARBA00023136"/>
    </source>
</evidence>
<feature type="signal peptide" evidence="12">
    <location>
        <begin position="1"/>
        <end position="24"/>
    </location>
</feature>
<feature type="chain" id="PRO_5017179326" description="Shadow of prion protein" evidence="12">
    <location>
        <begin position="25"/>
        <end position="134"/>
    </location>
</feature>